<dbReference type="EMBL" id="JAASAI010000005">
    <property type="protein sequence ID" value="NIL22282.1"/>
    <property type="molecule type" value="Genomic_DNA"/>
</dbReference>
<evidence type="ECO:0000313" key="3">
    <source>
        <dbReference type="Proteomes" id="UP000712947"/>
    </source>
</evidence>
<protein>
    <submittedName>
        <fullName evidence="2">Uncharacterized protein</fullName>
    </submittedName>
</protein>
<dbReference type="RefSeq" id="WP_167311682.1">
    <property type="nucleotide sequence ID" value="NZ_CAWPGR010000045.1"/>
</dbReference>
<gene>
    <name evidence="2" type="ORF">HB991_07100</name>
</gene>
<feature type="signal peptide" evidence="1">
    <location>
        <begin position="1"/>
        <end position="24"/>
    </location>
</feature>
<dbReference type="AlphaFoldDB" id="A0AA44CK53"/>
<dbReference type="Proteomes" id="UP000712947">
    <property type="component" value="Unassembled WGS sequence"/>
</dbReference>
<name>A0AA44CK53_YERMO</name>
<proteinExistence type="predicted"/>
<reference evidence="2" key="1">
    <citation type="submission" date="2020-03" db="EMBL/GenBank/DDBJ databases">
        <authorList>
            <person name="Kislichkina A."/>
            <person name="Dentovskaya S."/>
            <person name="Shaikhutdinov R."/>
            <person name="Ivanov S."/>
            <person name="Sizova A."/>
            <person name="Solomentsev V."/>
            <person name="Bogun A."/>
        </authorList>
    </citation>
    <scope>NUCLEOTIDE SEQUENCE</scope>
    <source>
        <strain evidence="2">SCPM-O-B-7610</strain>
    </source>
</reference>
<feature type="chain" id="PRO_5041221974" evidence="1">
    <location>
        <begin position="25"/>
        <end position="190"/>
    </location>
</feature>
<evidence type="ECO:0000313" key="2">
    <source>
        <dbReference type="EMBL" id="NIL22282.1"/>
    </source>
</evidence>
<accession>A0AA44CK53</accession>
<keyword evidence="1" id="KW-0732">Signal</keyword>
<organism evidence="2 3">
    <name type="scientific">Yersinia mollaretii</name>
    <dbReference type="NCBI Taxonomy" id="33060"/>
    <lineage>
        <taxon>Bacteria</taxon>
        <taxon>Pseudomonadati</taxon>
        <taxon>Pseudomonadota</taxon>
        <taxon>Gammaproteobacteria</taxon>
        <taxon>Enterobacterales</taxon>
        <taxon>Yersiniaceae</taxon>
        <taxon>Yersinia</taxon>
    </lineage>
</organism>
<evidence type="ECO:0000256" key="1">
    <source>
        <dbReference type="SAM" id="SignalP"/>
    </source>
</evidence>
<comment type="caution">
    <text evidence="2">The sequence shown here is derived from an EMBL/GenBank/DDBJ whole genome shotgun (WGS) entry which is preliminary data.</text>
</comment>
<sequence>MNTTTLNKKLIVLGSLLLAFNAQAYNVVGTVKAWSNMKQSGWKSADGFTDEQLGMPLYKASVIENYPWTDHFFIRTGWQGNFFLADKRSKTIKLVKAPHDKPADLTVVYQGEDTGKGCYFSIVDSQSGQNLSREYNEQVAPKILTTIADKCINKKQLAEIKAKESSDDRLLKQWVAKETLNELCRKKGNC</sequence>